<accession>A0A6D2KDA2</accession>
<proteinExistence type="predicted"/>
<evidence type="ECO:0000313" key="2">
    <source>
        <dbReference type="Proteomes" id="UP000467841"/>
    </source>
</evidence>
<reference evidence="1" key="1">
    <citation type="submission" date="2020-01" db="EMBL/GenBank/DDBJ databases">
        <authorList>
            <person name="Mishra B."/>
        </authorList>
    </citation>
    <scope>NUCLEOTIDE SEQUENCE [LARGE SCALE GENOMIC DNA]</scope>
</reference>
<protein>
    <submittedName>
        <fullName evidence="1">Uncharacterized protein</fullName>
    </submittedName>
</protein>
<dbReference type="AlphaFoldDB" id="A0A6D2KDA2"/>
<gene>
    <name evidence="1" type="ORF">MERR_LOCUS37040</name>
</gene>
<sequence>MEDEKNGYLGAKKGFEGGATVTFREDKKTHRTSYSGGRGRSDGNALVGKICYFNTQSGNFTIDSVTSTNALGDVFLEHEYYSSNLNCIVDEKVLSPIALDPKPEHQLSMEDVNMEDVDKVKVGSDTLEGLRSLLIADCGQIS</sequence>
<dbReference type="EMBL" id="CACVBM020001429">
    <property type="protein sequence ID" value="CAA7049805.1"/>
    <property type="molecule type" value="Genomic_DNA"/>
</dbReference>
<keyword evidence="2" id="KW-1185">Reference proteome</keyword>
<dbReference type="Proteomes" id="UP000467841">
    <property type="component" value="Unassembled WGS sequence"/>
</dbReference>
<evidence type="ECO:0000313" key="1">
    <source>
        <dbReference type="EMBL" id="CAA7049805.1"/>
    </source>
</evidence>
<organism evidence="1 2">
    <name type="scientific">Microthlaspi erraticum</name>
    <dbReference type="NCBI Taxonomy" id="1685480"/>
    <lineage>
        <taxon>Eukaryota</taxon>
        <taxon>Viridiplantae</taxon>
        <taxon>Streptophyta</taxon>
        <taxon>Embryophyta</taxon>
        <taxon>Tracheophyta</taxon>
        <taxon>Spermatophyta</taxon>
        <taxon>Magnoliopsida</taxon>
        <taxon>eudicotyledons</taxon>
        <taxon>Gunneridae</taxon>
        <taxon>Pentapetalae</taxon>
        <taxon>rosids</taxon>
        <taxon>malvids</taxon>
        <taxon>Brassicales</taxon>
        <taxon>Brassicaceae</taxon>
        <taxon>Coluteocarpeae</taxon>
        <taxon>Microthlaspi</taxon>
    </lineage>
</organism>
<comment type="caution">
    <text evidence="1">The sequence shown here is derived from an EMBL/GenBank/DDBJ whole genome shotgun (WGS) entry which is preliminary data.</text>
</comment>
<name>A0A6D2KDA2_9BRAS</name>